<evidence type="ECO:0000313" key="2">
    <source>
        <dbReference type="EnsemblPlants" id="HORVU.MOREX.r3.7HG0642850.1.CDS1"/>
    </source>
</evidence>
<organism evidence="2 3">
    <name type="scientific">Hordeum vulgare subsp. vulgare</name>
    <name type="common">Domesticated barley</name>
    <dbReference type="NCBI Taxonomy" id="112509"/>
    <lineage>
        <taxon>Eukaryota</taxon>
        <taxon>Viridiplantae</taxon>
        <taxon>Streptophyta</taxon>
        <taxon>Embryophyta</taxon>
        <taxon>Tracheophyta</taxon>
        <taxon>Spermatophyta</taxon>
        <taxon>Magnoliopsida</taxon>
        <taxon>Liliopsida</taxon>
        <taxon>Poales</taxon>
        <taxon>Poaceae</taxon>
        <taxon>BOP clade</taxon>
        <taxon>Pooideae</taxon>
        <taxon>Triticodae</taxon>
        <taxon>Triticeae</taxon>
        <taxon>Hordeinae</taxon>
        <taxon>Hordeum</taxon>
    </lineage>
</organism>
<dbReference type="Gramene" id="HORVU.MOREX.r3.7HG0642850.1">
    <property type="protein sequence ID" value="HORVU.MOREX.r3.7HG0642850.1.CDS1"/>
    <property type="gene ID" value="HORVU.MOREX.r3.7HG0642850"/>
</dbReference>
<keyword evidence="3" id="KW-1185">Reference proteome</keyword>
<dbReference type="EnsemblPlants" id="HORVU.MOREX.r3.7HG0642850.1">
    <property type="protein sequence ID" value="HORVU.MOREX.r3.7HG0642850.1.CDS1"/>
    <property type="gene ID" value="HORVU.MOREX.r3.7HG0642850"/>
</dbReference>
<dbReference type="Proteomes" id="UP000011116">
    <property type="component" value="Chromosome 7H"/>
</dbReference>
<protein>
    <recommendedName>
        <fullName evidence="4">F-box domain-containing protein</fullName>
    </recommendedName>
</protein>
<dbReference type="Gramene" id="HORVU.MOREX.r2.7HG0534120.1">
    <property type="protein sequence ID" value="HORVU.MOREX.r2.7HG0534120.1.CDS.1"/>
    <property type="gene ID" value="HORVU.MOREX.r2.7HG0534120"/>
</dbReference>
<accession>A0A8I6YQW2</accession>
<reference evidence="3" key="1">
    <citation type="journal article" date="2012" name="Nature">
        <title>A physical, genetic and functional sequence assembly of the barley genome.</title>
        <authorList>
            <consortium name="The International Barley Genome Sequencing Consortium"/>
            <person name="Mayer K.F."/>
            <person name="Waugh R."/>
            <person name="Brown J.W."/>
            <person name="Schulman A."/>
            <person name="Langridge P."/>
            <person name="Platzer M."/>
            <person name="Fincher G.B."/>
            <person name="Muehlbauer G.J."/>
            <person name="Sato K."/>
            <person name="Close T.J."/>
            <person name="Wise R.P."/>
            <person name="Stein N."/>
        </authorList>
    </citation>
    <scope>NUCLEOTIDE SEQUENCE [LARGE SCALE GENOMIC DNA]</scope>
    <source>
        <strain evidence="3">cv. Morex</strain>
    </source>
</reference>
<feature type="region of interest" description="Disordered" evidence="1">
    <location>
        <begin position="104"/>
        <end position="199"/>
    </location>
</feature>
<sequence>MAPPPPPPVRCPNTVLDLTDDLLREVFLRLPALPSLVLPALSCTTFLSAVRSCPAFRRSFRALHPSPFLGLFVQRFGFEPEVSSFDAHDSRPDRDFEAAVRGGDFFLTGLPPPDADGNEDGDDEEKEDDEDENSEEEEEEEEDASPVWEEEEDDEDENSEEEEVDEEEEDDEDENSEEEEEDEDDEDENSEEEDASPLWEIERCCDGYVVLFNQRAKQIAAYNPLTRALHLYPSPSRLFTDATNFEFHIISFQEDLGVPPCVVCFNFDFFSGKAGEAVVRVISSDGSIKSKRRKFPGAASGVTGKMVNGSVYWTHLRKPYLTVLDTTALKFSRMDLPPLLVDQEGRGCAFVSGNTKNGRPCIVSSDLWGNCSLDVFFWRRKDEYYDDGRNYWILDQTFPLKTIRQFGNFSEGDDDFIIVRLIDVIDGIVYLRTEYDGCTEAPQLLLSFCLDTTELKIICEDYHKPVHPYIMA</sequence>
<feature type="compositionally biased region" description="Acidic residues" evidence="1">
    <location>
        <begin position="116"/>
        <end position="195"/>
    </location>
</feature>
<evidence type="ECO:0000256" key="1">
    <source>
        <dbReference type="SAM" id="MobiDB-lite"/>
    </source>
</evidence>
<dbReference type="PANTHER" id="PTHR33207">
    <property type="entry name" value="F-BOX DOMAIN CONTAINING PROTEIN-RELATED"/>
    <property type="match status" value="1"/>
</dbReference>
<proteinExistence type="predicted"/>
<reference evidence="2" key="3">
    <citation type="submission" date="2022-01" db="UniProtKB">
        <authorList>
            <consortium name="EnsemblPlants"/>
        </authorList>
    </citation>
    <scope>IDENTIFICATION</scope>
    <source>
        <strain evidence="2">subsp. vulgare</strain>
    </source>
</reference>
<evidence type="ECO:0008006" key="4">
    <source>
        <dbReference type="Google" id="ProtNLM"/>
    </source>
</evidence>
<evidence type="ECO:0000313" key="3">
    <source>
        <dbReference type="Proteomes" id="UP000011116"/>
    </source>
</evidence>
<dbReference type="AlphaFoldDB" id="A0A8I6YQW2"/>
<name>A0A8I6YQW2_HORVV</name>
<reference evidence="2" key="2">
    <citation type="submission" date="2020-10" db="EMBL/GenBank/DDBJ databases">
        <authorList>
            <person name="Scholz U."/>
            <person name="Mascher M."/>
            <person name="Fiebig A."/>
        </authorList>
    </citation>
    <scope>NUCLEOTIDE SEQUENCE [LARGE SCALE GENOMIC DNA]</scope>
    <source>
        <strain evidence="2">cv. Morex</strain>
    </source>
</reference>